<keyword evidence="2" id="KW-0812">Transmembrane</keyword>
<dbReference type="AlphaFoldDB" id="A0A1U7PQ34"/>
<evidence type="ECO:0000259" key="3">
    <source>
        <dbReference type="Pfam" id="PF07423"/>
    </source>
</evidence>
<accession>A0A1U7PQ34</accession>
<feature type="compositionally biased region" description="Basic and acidic residues" evidence="1">
    <location>
        <begin position="73"/>
        <end position="92"/>
    </location>
</feature>
<name>A0A1U7PQ34_9BACI</name>
<keyword evidence="2" id="KW-0472">Membrane</keyword>
<dbReference type="OrthoDB" id="2168558at2"/>
<dbReference type="RefSeq" id="WP_076757785.1">
    <property type="nucleotide sequence ID" value="NZ_FTPL01000002.1"/>
</dbReference>
<feature type="compositionally biased region" description="Gly residues" evidence="1">
    <location>
        <begin position="49"/>
        <end position="59"/>
    </location>
</feature>
<evidence type="ECO:0000256" key="1">
    <source>
        <dbReference type="SAM" id="MobiDB-lite"/>
    </source>
</evidence>
<protein>
    <recommendedName>
        <fullName evidence="3">DUF1510 domain-containing protein</fullName>
    </recommendedName>
</protein>
<proteinExistence type="predicted"/>
<feature type="transmembrane region" description="Helical" evidence="2">
    <location>
        <begin position="20"/>
        <end position="40"/>
    </location>
</feature>
<dbReference type="Pfam" id="PF07423">
    <property type="entry name" value="DUF1510"/>
    <property type="match status" value="1"/>
</dbReference>
<keyword evidence="5" id="KW-1185">Reference proteome</keyword>
<feature type="region of interest" description="Disordered" evidence="1">
    <location>
        <begin position="46"/>
        <end position="130"/>
    </location>
</feature>
<feature type="compositionally biased region" description="Polar residues" evidence="1">
    <location>
        <begin position="93"/>
        <end position="105"/>
    </location>
</feature>
<dbReference type="EMBL" id="FTPL01000002">
    <property type="protein sequence ID" value="SIT82650.1"/>
    <property type="molecule type" value="Genomic_DNA"/>
</dbReference>
<reference evidence="5" key="1">
    <citation type="submission" date="2017-01" db="EMBL/GenBank/DDBJ databases">
        <authorList>
            <person name="Varghese N."/>
            <person name="Submissions S."/>
        </authorList>
    </citation>
    <scope>NUCLEOTIDE SEQUENCE [LARGE SCALE GENOMIC DNA]</scope>
    <source>
        <strain evidence="5">MNA4</strain>
    </source>
</reference>
<evidence type="ECO:0000256" key="2">
    <source>
        <dbReference type="SAM" id="Phobius"/>
    </source>
</evidence>
<feature type="domain" description="DUF1510" evidence="3">
    <location>
        <begin position="135"/>
        <end position="226"/>
    </location>
</feature>
<gene>
    <name evidence="4" type="ORF">SAMN05428946_1533</name>
</gene>
<dbReference type="Proteomes" id="UP000187550">
    <property type="component" value="Unassembled WGS sequence"/>
</dbReference>
<dbReference type="InterPro" id="IPR009988">
    <property type="entry name" value="DUF1510"/>
</dbReference>
<evidence type="ECO:0000313" key="4">
    <source>
        <dbReference type="EMBL" id="SIT82650.1"/>
    </source>
</evidence>
<sequence length="233" mass="24850">MDQRNLSRVERNQQKSNRILNILIAIVFTLILITAAGIFMTGGKDHAGGKGAAEGGPSSGGDPESGLAAGSGEDEKDKDGEESGSDGKKAGEQSDTGEAGQSDSPANGEDGEATGEPGKVIRTPSEDGIVDETIVDTSWKPIGTEQTGEHRSVYDKTHIDWQEKVEAIEYATGIPESDLVVWYLKNGGGPDKSVGTVSTKDKKKKYNVYLEWLDGEGWKPVRLDKLNSLDGAW</sequence>
<evidence type="ECO:0000313" key="5">
    <source>
        <dbReference type="Proteomes" id="UP000187550"/>
    </source>
</evidence>
<dbReference type="STRING" id="550447.SAMN05428946_1533"/>
<keyword evidence="2" id="KW-1133">Transmembrane helix</keyword>
<organism evidence="4 5">
    <name type="scientific">Edaphobacillus lindanitolerans</name>
    <dbReference type="NCBI Taxonomy" id="550447"/>
    <lineage>
        <taxon>Bacteria</taxon>
        <taxon>Bacillati</taxon>
        <taxon>Bacillota</taxon>
        <taxon>Bacilli</taxon>
        <taxon>Bacillales</taxon>
        <taxon>Bacillaceae</taxon>
        <taxon>Edaphobacillus</taxon>
    </lineage>
</organism>